<evidence type="ECO:0000313" key="6">
    <source>
        <dbReference type="Proteomes" id="UP000261580"/>
    </source>
</evidence>
<sequence>MSKHFGNNGKEKLPFNRKKPPAEPGSGRGGAICCDRWDIYRKPWYAGGCDRKTADDLFLFQDGAFMVRKSSGHDAQQPYTLVVFYNGRVYNIPIRYIPSTQQYALGREKKGEEHFSSISKIIENHQRNPLVLIDSQSNAKEATKLCYPVKP</sequence>
<keyword evidence="6" id="KW-1185">Reference proteome</keyword>
<dbReference type="InterPro" id="IPR036860">
    <property type="entry name" value="SH2_dom_sf"/>
</dbReference>
<evidence type="ECO:0000313" key="5">
    <source>
        <dbReference type="Ensembl" id="ENSNBRP00000024149.1"/>
    </source>
</evidence>
<evidence type="ECO:0000256" key="3">
    <source>
        <dbReference type="SAM" id="MobiDB-lite"/>
    </source>
</evidence>
<dbReference type="Proteomes" id="UP000261580">
    <property type="component" value="Unassembled WGS sequence"/>
</dbReference>
<dbReference type="STRING" id="32507.ENSNBRP00000024149"/>
<dbReference type="GO" id="GO:0035556">
    <property type="term" value="P:intracellular signal transduction"/>
    <property type="evidence" value="ECO:0007669"/>
    <property type="project" value="TreeGrafter"/>
</dbReference>
<dbReference type="PANTHER" id="PTHR14098:SF3">
    <property type="entry name" value="B-CELL LINKER PROTEIN"/>
    <property type="match status" value="1"/>
</dbReference>
<evidence type="ECO:0000256" key="2">
    <source>
        <dbReference type="PROSITE-ProRule" id="PRU00191"/>
    </source>
</evidence>
<feature type="domain" description="SH2" evidence="4">
    <location>
        <begin position="44"/>
        <end position="149"/>
    </location>
</feature>
<dbReference type="PANTHER" id="PTHR14098">
    <property type="entry name" value="SH2 DOMAIN CONTAINING PROTEIN"/>
    <property type="match status" value="1"/>
</dbReference>
<dbReference type="GeneTree" id="ENSGT00940000155715"/>
<keyword evidence="1 2" id="KW-0727">SH2 domain</keyword>
<evidence type="ECO:0000259" key="4">
    <source>
        <dbReference type="PROSITE" id="PS50001"/>
    </source>
</evidence>
<dbReference type="InterPro" id="IPR000980">
    <property type="entry name" value="SH2"/>
</dbReference>
<dbReference type="FunFam" id="3.30.505.10:FF:000016">
    <property type="entry name" value="B-cell linker protein isoform 2"/>
    <property type="match status" value="1"/>
</dbReference>
<dbReference type="SMART" id="SM00252">
    <property type="entry name" value="SH2"/>
    <property type="match status" value="1"/>
</dbReference>
<dbReference type="GO" id="GO:0007169">
    <property type="term" value="P:cell surface receptor protein tyrosine kinase signaling pathway"/>
    <property type="evidence" value="ECO:0007669"/>
    <property type="project" value="TreeGrafter"/>
</dbReference>
<dbReference type="GO" id="GO:0005737">
    <property type="term" value="C:cytoplasm"/>
    <property type="evidence" value="ECO:0007669"/>
    <property type="project" value="UniProtKB-ARBA"/>
</dbReference>
<accession>A0A3Q4N0T7</accession>
<protein>
    <recommendedName>
        <fullName evidence="4">SH2 domain-containing protein</fullName>
    </recommendedName>
</protein>
<evidence type="ECO:0000256" key="1">
    <source>
        <dbReference type="ARBA" id="ARBA00022999"/>
    </source>
</evidence>
<dbReference type="PROSITE" id="PS50001">
    <property type="entry name" value="SH2"/>
    <property type="match status" value="1"/>
</dbReference>
<name>A0A3Q4N0T7_NEOBR</name>
<reference evidence="5" key="2">
    <citation type="submission" date="2025-09" db="UniProtKB">
        <authorList>
            <consortium name="Ensembl"/>
        </authorList>
    </citation>
    <scope>IDENTIFICATION</scope>
</reference>
<dbReference type="AlphaFoldDB" id="A0A3Q4N0T7"/>
<dbReference type="PRINTS" id="PR00401">
    <property type="entry name" value="SH2DOMAIN"/>
</dbReference>
<proteinExistence type="predicted"/>
<dbReference type="Gene3D" id="3.30.505.10">
    <property type="entry name" value="SH2 domain"/>
    <property type="match status" value="1"/>
</dbReference>
<dbReference type="Ensembl" id="ENSNBRT00000024783.1">
    <property type="protein sequence ID" value="ENSNBRP00000024149.1"/>
    <property type="gene ID" value="ENSNBRG00000018484.1"/>
</dbReference>
<dbReference type="Pfam" id="PF00017">
    <property type="entry name" value="SH2"/>
    <property type="match status" value="1"/>
</dbReference>
<dbReference type="InterPro" id="IPR051751">
    <property type="entry name" value="Immunoreceptor_sig_adapters"/>
</dbReference>
<feature type="region of interest" description="Disordered" evidence="3">
    <location>
        <begin position="1"/>
        <end position="28"/>
    </location>
</feature>
<dbReference type="SUPFAM" id="SSF55550">
    <property type="entry name" value="SH2 domain"/>
    <property type="match status" value="1"/>
</dbReference>
<organism evidence="5 6">
    <name type="scientific">Neolamprologus brichardi</name>
    <name type="common">Fairy cichlid</name>
    <name type="synonym">Lamprologus brichardi</name>
    <dbReference type="NCBI Taxonomy" id="32507"/>
    <lineage>
        <taxon>Eukaryota</taxon>
        <taxon>Metazoa</taxon>
        <taxon>Chordata</taxon>
        <taxon>Craniata</taxon>
        <taxon>Vertebrata</taxon>
        <taxon>Euteleostomi</taxon>
        <taxon>Actinopterygii</taxon>
        <taxon>Neopterygii</taxon>
        <taxon>Teleostei</taxon>
        <taxon>Neoteleostei</taxon>
        <taxon>Acanthomorphata</taxon>
        <taxon>Ovalentaria</taxon>
        <taxon>Cichlomorphae</taxon>
        <taxon>Cichliformes</taxon>
        <taxon>Cichlidae</taxon>
        <taxon>African cichlids</taxon>
        <taxon>Pseudocrenilabrinae</taxon>
        <taxon>Lamprologini</taxon>
        <taxon>Neolamprologus</taxon>
    </lineage>
</organism>
<dbReference type="Bgee" id="ENSNBRG00000018484">
    <property type="expression patterns" value="Expressed in mesonephros and 5 other cell types or tissues"/>
</dbReference>
<reference evidence="5" key="1">
    <citation type="submission" date="2025-08" db="UniProtKB">
        <authorList>
            <consortium name="Ensembl"/>
        </authorList>
    </citation>
    <scope>IDENTIFICATION</scope>
</reference>